<gene>
    <name evidence="1" type="ORF">MANES_01G014500v8</name>
</gene>
<keyword evidence="2" id="KW-1185">Reference proteome</keyword>
<reference evidence="2" key="1">
    <citation type="journal article" date="2016" name="Nat. Biotechnol.">
        <title>Sequencing wild and cultivated cassava and related species reveals extensive interspecific hybridization and genetic diversity.</title>
        <authorList>
            <person name="Bredeson J.V."/>
            <person name="Lyons J.B."/>
            <person name="Prochnik S.E."/>
            <person name="Wu G.A."/>
            <person name="Ha C.M."/>
            <person name="Edsinger-Gonzales E."/>
            <person name="Grimwood J."/>
            <person name="Schmutz J."/>
            <person name="Rabbi I.Y."/>
            <person name="Egesi C."/>
            <person name="Nauluvula P."/>
            <person name="Lebot V."/>
            <person name="Ndunguru J."/>
            <person name="Mkamilo G."/>
            <person name="Bart R.S."/>
            <person name="Setter T.L."/>
            <person name="Gleadow R.M."/>
            <person name="Kulakow P."/>
            <person name="Ferguson M.E."/>
            <person name="Rounsley S."/>
            <person name="Rokhsar D.S."/>
        </authorList>
    </citation>
    <scope>NUCLEOTIDE SEQUENCE [LARGE SCALE GENOMIC DNA]</scope>
    <source>
        <strain evidence="2">cv. AM560-2</strain>
    </source>
</reference>
<accession>A0ACB7I9I2</accession>
<sequence length="473" mass="53171">MSMAAKRFLDDSSQDPDRPNEKRIRSRPSFASVITEAVMVNSLQNLCMALEPMLRRVVNEEVENSLKRCSSRSFTRSPSLRIQAPESSPSSLQLKFRKNLLLPIFTGSKIVDIDNSSLQILLVETRGDLAVPTSLPHPIKVEILVLDGDFPSDDRKTWTSEEFVNNILKERTGKRPLLAGDCLMVTLRDGIAPIGEIEFTDNSSWIRSRKFRIGARVVSGSSNGVRIHEAITEAFVVKDHRGELYKKHHPPMLDDEVWRLEKIGKDGAFHRKLSAEGINTVQEFLKLSTVDQHRLRRILGPGMSEKTWEVTIKHAKTCELGNKRYILHGQNFSITLNPICQVVSAVIDGQTFSTSDLPRLSKSYIQNLVRQAYANWSSLQEVVGVSSEIALLTQGEQVEEYPNHHSQAKTFHHQIGYSSENRSIEMGEQYNQANSTSANMGYSNWHGAAGINYSISEASSESELTPTSFFNRN</sequence>
<dbReference type="Proteomes" id="UP000091857">
    <property type="component" value="Chromosome 1"/>
</dbReference>
<evidence type="ECO:0000313" key="2">
    <source>
        <dbReference type="Proteomes" id="UP000091857"/>
    </source>
</evidence>
<protein>
    <submittedName>
        <fullName evidence="1">Uncharacterized protein</fullName>
    </submittedName>
</protein>
<organism evidence="1 2">
    <name type="scientific">Manihot esculenta</name>
    <name type="common">Cassava</name>
    <name type="synonym">Jatropha manihot</name>
    <dbReference type="NCBI Taxonomy" id="3983"/>
    <lineage>
        <taxon>Eukaryota</taxon>
        <taxon>Viridiplantae</taxon>
        <taxon>Streptophyta</taxon>
        <taxon>Embryophyta</taxon>
        <taxon>Tracheophyta</taxon>
        <taxon>Spermatophyta</taxon>
        <taxon>Magnoliopsida</taxon>
        <taxon>eudicotyledons</taxon>
        <taxon>Gunneridae</taxon>
        <taxon>Pentapetalae</taxon>
        <taxon>rosids</taxon>
        <taxon>fabids</taxon>
        <taxon>Malpighiales</taxon>
        <taxon>Euphorbiaceae</taxon>
        <taxon>Crotonoideae</taxon>
        <taxon>Manihoteae</taxon>
        <taxon>Manihot</taxon>
    </lineage>
</organism>
<comment type="caution">
    <text evidence="1">The sequence shown here is derived from an EMBL/GenBank/DDBJ whole genome shotgun (WGS) entry which is preliminary data.</text>
</comment>
<proteinExistence type="predicted"/>
<dbReference type="EMBL" id="CM004387">
    <property type="protein sequence ID" value="KAG8661558.1"/>
    <property type="molecule type" value="Genomic_DNA"/>
</dbReference>
<name>A0ACB7I9I2_MANES</name>
<evidence type="ECO:0000313" key="1">
    <source>
        <dbReference type="EMBL" id="KAG8661558.1"/>
    </source>
</evidence>